<evidence type="ECO:0000256" key="1">
    <source>
        <dbReference type="SAM" id="MobiDB-lite"/>
    </source>
</evidence>
<dbReference type="EnsemblPlants" id="MELO3C034689.2.1">
    <property type="protein sequence ID" value="MELO3C034689.2.1"/>
    <property type="gene ID" value="MELO3C034689.2"/>
</dbReference>
<organism evidence="2">
    <name type="scientific">Cucumis melo</name>
    <name type="common">Muskmelon</name>
    <dbReference type="NCBI Taxonomy" id="3656"/>
    <lineage>
        <taxon>Eukaryota</taxon>
        <taxon>Viridiplantae</taxon>
        <taxon>Streptophyta</taxon>
        <taxon>Embryophyta</taxon>
        <taxon>Tracheophyta</taxon>
        <taxon>Spermatophyta</taxon>
        <taxon>Magnoliopsida</taxon>
        <taxon>eudicotyledons</taxon>
        <taxon>Gunneridae</taxon>
        <taxon>Pentapetalae</taxon>
        <taxon>rosids</taxon>
        <taxon>fabids</taxon>
        <taxon>Cucurbitales</taxon>
        <taxon>Cucurbitaceae</taxon>
        <taxon>Benincaseae</taxon>
        <taxon>Cucumis</taxon>
    </lineage>
</organism>
<reference evidence="2" key="1">
    <citation type="submission" date="2023-03" db="UniProtKB">
        <authorList>
            <consortium name="EnsemblPlants"/>
        </authorList>
    </citation>
    <scope>IDENTIFICATION</scope>
</reference>
<protein>
    <submittedName>
        <fullName evidence="2">Uncharacterized protein</fullName>
    </submittedName>
</protein>
<proteinExistence type="predicted"/>
<evidence type="ECO:0000313" key="2">
    <source>
        <dbReference type="EnsemblPlants" id="MELO3C034689.2.1"/>
    </source>
</evidence>
<sequence>MCIQEFLFLDLPFILNNDHGDINKVADNDTGKKVKKEREEESERSNIVPPYRSDVTTLMMVTYGENMAKRLPKTLSIQVICI</sequence>
<feature type="compositionally biased region" description="Basic and acidic residues" evidence="1">
    <location>
        <begin position="27"/>
        <end position="44"/>
    </location>
</feature>
<dbReference type="Gramene" id="MELO3C034689.2.1">
    <property type="protein sequence ID" value="MELO3C034689.2.1"/>
    <property type="gene ID" value="MELO3C034689.2"/>
</dbReference>
<dbReference type="AlphaFoldDB" id="A0A9I9EKL9"/>
<accession>A0A9I9EKL9</accession>
<name>A0A9I9EKL9_CUCME</name>
<feature type="region of interest" description="Disordered" evidence="1">
    <location>
        <begin position="27"/>
        <end position="46"/>
    </location>
</feature>